<dbReference type="GO" id="GO:0032259">
    <property type="term" value="P:methylation"/>
    <property type="evidence" value="ECO:0007669"/>
    <property type="project" value="UniProtKB-KW"/>
</dbReference>
<dbReference type="InterPro" id="IPR041698">
    <property type="entry name" value="Methyltransf_25"/>
</dbReference>
<keyword evidence="3" id="KW-0949">S-adenosyl-L-methionine</keyword>
<feature type="domain" description="Methyltransferase" evidence="5">
    <location>
        <begin position="147"/>
        <end position="235"/>
    </location>
</feature>
<dbReference type="EMBL" id="JRYB01000001">
    <property type="protein sequence ID" value="OIJ41912.1"/>
    <property type="molecule type" value="Genomic_DNA"/>
</dbReference>
<protein>
    <submittedName>
        <fullName evidence="6">Methyltransferase domain protein</fullName>
    </submittedName>
</protein>
<dbReference type="Pfam" id="PF13649">
    <property type="entry name" value="Methyltransf_25"/>
    <property type="match status" value="1"/>
</dbReference>
<organism evidence="6 7">
    <name type="scientific">Massilia timonae</name>
    <dbReference type="NCBI Taxonomy" id="47229"/>
    <lineage>
        <taxon>Bacteria</taxon>
        <taxon>Pseudomonadati</taxon>
        <taxon>Pseudomonadota</taxon>
        <taxon>Betaproteobacteria</taxon>
        <taxon>Burkholderiales</taxon>
        <taxon>Oxalobacteraceae</taxon>
        <taxon>Telluria group</taxon>
        <taxon>Massilia</taxon>
    </lineage>
</organism>
<evidence type="ECO:0000313" key="7">
    <source>
        <dbReference type="Proteomes" id="UP000180246"/>
    </source>
</evidence>
<evidence type="ECO:0000256" key="2">
    <source>
        <dbReference type="ARBA" id="ARBA00022679"/>
    </source>
</evidence>
<evidence type="ECO:0000256" key="3">
    <source>
        <dbReference type="ARBA" id="ARBA00022691"/>
    </source>
</evidence>
<keyword evidence="4" id="KW-0472">Membrane</keyword>
<dbReference type="PANTHER" id="PTHR13610">
    <property type="entry name" value="METHYLTRANSFERASE DOMAIN-CONTAINING PROTEIN"/>
    <property type="match status" value="1"/>
</dbReference>
<dbReference type="RefSeq" id="WP_071362118.1">
    <property type="nucleotide sequence ID" value="NZ_JRYB01000001.1"/>
</dbReference>
<evidence type="ECO:0000256" key="4">
    <source>
        <dbReference type="SAM" id="Phobius"/>
    </source>
</evidence>
<name>A0A1S2NC29_9BURK</name>
<dbReference type="InterPro" id="IPR029063">
    <property type="entry name" value="SAM-dependent_MTases_sf"/>
</dbReference>
<comment type="caution">
    <text evidence="6">The sequence shown here is derived from an EMBL/GenBank/DDBJ whole genome shotgun (WGS) entry which is preliminary data.</text>
</comment>
<keyword evidence="4" id="KW-0812">Transmembrane</keyword>
<dbReference type="InterPro" id="IPR026170">
    <property type="entry name" value="FAM173A/B"/>
</dbReference>
<dbReference type="Gene3D" id="3.40.50.150">
    <property type="entry name" value="Vaccinia Virus protein VP39"/>
    <property type="match status" value="1"/>
</dbReference>
<keyword evidence="2 6" id="KW-0808">Transferase</keyword>
<dbReference type="PANTHER" id="PTHR13610:SF9">
    <property type="entry name" value="FI06469P"/>
    <property type="match status" value="1"/>
</dbReference>
<sequence length="268" mass="29885">MRPTTRIPPAGTAPDLAPRLLRFPAVRALLIQVAAFPLTLAVVYLLASSGLILSYWHVALVQGVLAALLSWWRGLASWWRAIQFGFPLALPGASALELPPAAFLAVFLFLLLLYWSTYRTQVPYYPSGRKVWAAVAAALPQDRPVRVIDIGSGIGGLVLDLQRRRPESRFEGIELAPLPWLASHLRALATRSRARFIRGDYERLDLGDYDAVFAYLSPAAMSALWRKAAREMRPGSTLFSYEFVIEDRPPSRVIHPATDGPALYMWDF</sequence>
<keyword evidence="1 6" id="KW-0489">Methyltransferase</keyword>
<dbReference type="Proteomes" id="UP000180246">
    <property type="component" value="Unassembled WGS sequence"/>
</dbReference>
<dbReference type="AlphaFoldDB" id="A0A1S2NC29"/>
<dbReference type="SUPFAM" id="SSF53335">
    <property type="entry name" value="S-adenosyl-L-methionine-dependent methyltransferases"/>
    <property type="match status" value="1"/>
</dbReference>
<keyword evidence="4" id="KW-1133">Transmembrane helix</keyword>
<accession>A0A1S2NC29</accession>
<feature type="transmembrane region" description="Helical" evidence="4">
    <location>
        <begin position="28"/>
        <end position="47"/>
    </location>
</feature>
<proteinExistence type="predicted"/>
<evidence type="ECO:0000313" key="6">
    <source>
        <dbReference type="EMBL" id="OIJ41912.1"/>
    </source>
</evidence>
<reference evidence="6 7" key="1">
    <citation type="submission" date="2014-10" db="EMBL/GenBank/DDBJ databases">
        <authorList>
            <person name="Seo M.-J."/>
            <person name="Seok Y.J."/>
            <person name="Cha I.-T."/>
        </authorList>
    </citation>
    <scope>NUCLEOTIDE SEQUENCE [LARGE SCALE GENOMIC DNA]</scope>
    <source>
        <strain evidence="6 7">NEU</strain>
    </source>
</reference>
<evidence type="ECO:0000256" key="1">
    <source>
        <dbReference type="ARBA" id="ARBA00022603"/>
    </source>
</evidence>
<gene>
    <name evidence="6" type="ORF">LO55_3095</name>
</gene>
<feature type="transmembrane region" description="Helical" evidence="4">
    <location>
        <begin position="53"/>
        <end position="72"/>
    </location>
</feature>
<evidence type="ECO:0000259" key="5">
    <source>
        <dbReference type="Pfam" id="PF13649"/>
    </source>
</evidence>
<dbReference type="CDD" id="cd02440">
    <property type="entry name" value="AdoMet_MTases"/>
    <property type="match status" value="1"/>
</dbReference>
<dbReference type="GO" id="GO:0016279">
    <property type="term" value="F:protein-lysine N-methyltransferase activity"/>
    <property type="evidence" value="ECO:0007669"/>
    <property type="project" value="InterPro"/>
</dbReference>
<feature type="transmembrane region" description="Helical" evidence="4">
    <location>
        <begin position="84"/>
        <end position="115"/>
    </location>
</feature>